<reference evidence="2" key="1">
    <citation type="submission" date="2022-06" db="EMBL/GenBank/DDBJ databases">
        <title>Uncovering the hologenomic basis of an extraordinary plant invasion.</title>
        <authorList>
            <person name="Bieker V.C."/>
            <person name="Martin M.D."/>
            <person name="Gilbert T."/>
            <person name="Hodgins K."/>
            <person name="Battlay P."/>
            <person name="Petersen B."/>
            <person name="Wilson J."/>
        </authorList>
    </citation>
    <scope>NUCLEOTIDE SEQUENCE</scope>
    <source>
        <strain evidence="2">AA19_3_7</strain>
        <tissue evidence="2">Leaf</tissue>
    </source>
</reference>
<comment type="caution">
    <text evidence="2">The sequence shown here is derived from an EMBL/GenBank/DDBJ whole genome shotgun (WGS) entry which is preliminary data.</text>
</comment>
<name>A0AAD5G3N3_AMBAR</name>
<gene>
    <name evidence="2" type="ORF">M8C21_016946</name>
</gene>
<dbReference type="Pfam" id="PF00179">
    <property type="entry name" value="UQ_con"/>
    <property type="match status" value="1"/>
</dbReference>
<accession>A0AAD5G3N3</accession>
<dbReference type="Gene3D" id="3.10.110.10">
    <property type="entry name" value="Ubiquitin Conjugating Enzyme"/>
    <property type="match status" value="1"/>
</dbReference>
<evidence type="ECO:0000313" key="2">
    <source>
        <dbReference type="EMBL" id="KAI7726401.1"/>
    </source>
</evidence>
<dbReference type="EMBL" id="JAMZMK010011681">
    <property type="protein sequence ID" value="KAI7726401.1"/>
    <property type="molecule type" value="Genomic_DNA"/>
</dbReference>
<proteinExistence type="predicted"/>
<feature type="non-terminal residue" evidence="2">
    <location>
        <position position="1"/>
    </location>
</feature>
<protein>
    <recommendedName>
        <fullName evidence="1">UBC core domain-containing protein</fullName>
    </recommendedName>
</protein>
<evidence type="ECO:0000259" key="1">
    <source>
        <dbReference type="PROSITE" id="PS50127"/>
    </source>
</evidence>
<sequence length="174" mass="19746">MRKEGNLWSLAMAKDHPRRRQPLADITNISIINNNNNMSKKMKSISERTEELQPAWAVTRLQSELMDLMVSSYSWISAFPPTVKFETKCFHPNVDRHGNLCFCILEDNWSCAYSVQTILIIIHSLLEEPNTSSPMNDKAAALWSNQPGNFWKRIIKTVSHIKDLAAAAAAETNS</sequence>
<dbReference type="Proteomes" id="UP001206925">
    <property type="component" value="Unassembled WGS sequence"/>
</dbReference>
<dbReference type="SUPFAM" id="SSF54495">
    <property type="entry name" value="UBC-like"/>
    <property type="match status" value="1"/>
</dbReference>
<evidence type="ECO:0000313" key="3">
    <source>
        <dbReference type="Proteomes" id="UP001206925"/>
    </source>
</evidence>
<dbReference type="AlphaFoldDB" id="A0AAD5G3N3"/>
<dbReference type="InterPro" id="IPR050113">
    <property type="entry name" value="Ub_conjugating_enzyme"/>
</dbReference>
<dbReference type="PROSITE" id="PS50127">
    <property type="entry name" value="UBC_2"/>
    <property type="match status" value="1"/>
</dbReference>
<dbReference type="SMART" id="SM00212">
    <property type="entry name" value="UBCc"/>
    <property type="match status" value="1"/>
</dbReference>
<feature type="domain" description="UBC core" evidence="1">
    <location>
        <begin position="7"/>
        <end position="163"/>
    </location>
</feature>
<dbReference type="InterPro" id="IPR016135">
    <property type="entry name" value="UBQ-conjugating_enzyme/RWD"/>
</dbReference>
<dbReference type="PANTHER" id="PTHR24067">
    <property type="entry name" value="UBIQUITIN-CONJUGATING ENZYME E2"/>
    <property type="match status" value="1"/>
</dbReference>
<organism evidence="2 3">
    <name type="scientific">Ambrosia artemisiifolia</name>
    <name type="common">Common ragweed</name>
    <dbReference type="NCBI Taxonomy" id="4212"/>
    <lineage>
        <taxon>Eukaryota</taxon>
        <taxon>Viridiplantae</taxon>
        <taxon>Streptophyta</taxon>
        <taxon>Embryophyta</taxon>
        <taxon>Tracheophyta</taxon>
        <taxon>Spermatophyta</taxon>
        <taxon>Magnoliopsida</taxon>
        <taxon>eudicotyledons</taxon>
        <taxon>Gunneridae</taxon>
        <taxon>Pentapetalae</taxon>
        <taxon>asterids</taxon>
        <taxon>campanulids</taxon>
        <taxon>Asterales</taxon>
        <taxon>Asteraceae</taxon>
        <taxon>Asteroideae</taxon>
        <taxon>Heliantheae alliance</taxon>
        <taxon>Heliantheae</taxon>
        <taxon>Ambrosia</taxon>
    </lineage>
</organism>
<dbReference type="InterPro" id="IPR000608">
    <property type="entry name" value="UBC"/>
</dbReference>
<keyword evidence="3" id="KW-1185">Reference proteome</keyword>